<dbReference type="EMBL" id="WAEM01000001">
    <property type="protein sequence ID" value="KAB1157808.1"/>
    <property type="molecule type" value="Genomic_DNA"/>
</dbReference>
<comment type="caution">
    <text evidence="3">The sequence shown here is derived from an EMBL/GenBank/DDBJ whole genome shotgun (WGS) entry which is preliminary data.</text>
</comment>
<dbReference type="Gene3D" id="1.10.260.40">
    <property type="entry name" value="lambda repressor-like DNA-binding domains"/>
    <property type="match status" value="1"/>
</dbReference>
<dbReference type="CDD" id="cd00093">
    <property type="entry name" value="HTH_XRE"/>
    <property type="match status" value="1"/>
</dbReference>
<dbReference type="PANTHER" id="PTHR46558">
    <property type="entry name" value="TRACRIPTIONAL REGULATORY PROTEIN-RELATED-RELATED"/>
    <property type="match status" value="1"/>
</dbReference>
<evidence type="ECO:0000313" key="3">
    <source>
        <dbReference type="EMBL" id="KAB1157808.1"/>
    </source>
</evidence>
<sequence>MESFNSILYEILGERIKSKREELNLNQNDLSEKINIGRTSISNIEKGRQQPPLHILYEICNALNIDIHTILPTYSDIQNKMDTEKPNVFEKYLDDFNVNELERKEIETFLKEIKNDI</sequence>
<name>A0A7J5AK53_9FLAO</name>
<feature type="domain" description="HTH cro/C1-type" evidence="2">
    <location>
        <begin position="16"/>
        <end position="70"/>
    </location>
</feature>
<dbReference type="PANTHER" id="PTHR46558:SF4">
    <property type="entry name" value="DNA-BIDING PHAGE PROTEIN"/>
    <property type="match status" value="1"/>
</dbReference>
<dbReference type="OrthoDB" id="2627663at2"/>
<dbReference type="SMART" id="SM00530">
    <property type="entry name" value="HTH_XRE"/>
    <property type="match status" value="1"/>
</dbReference>
<dbReference type="RefSeq" id="WP_151106001.1">
    <property type="nucleotide sequence ID" value="NZ_WAEM01000001.1"/>
</dbReference>
<dbReference type="GO" id="GO:0003677">
    <property type="term" value="F:DNA binding"/>
    <property type="evidence" value="ECO:0007669"/>
    <property type="project" value="UniProtKB-KW"/>
</dbReference>
<reference evidence="3 4" key="1">
    <citation type="submission" date="2019-09" db="EMBL/GenBank/DDBJ databases">
        <title>Flavobacterium sp. nov., isolated from glacier ice.</title>
        <authorList>
            <person name="Liu Q."/>
        </authorList>
    </citation>
    <scope>NUCLEOTIDE SEQUENCE [LARGE SCALE GENOMIC DNA]</scope>
    <source>
        <strain evidence="3 4">NBRC 112527</strain>
    </source>
</reference>
<dbReference type="AlphaFoldDB" id="A0A7J5AK53"/>
<dbReference type="Pfam" id="PF01381">
    <property type="entry name" value="HTH_3"/>
    <property type="match status" value="1"/>
</dbReference>
<dbReference type="PROSITE" id="PS50943">
    <property type="entry name" value="HTH_CROC1"/>
    <property type="match status" value="1"/>
</dbReference>
<protein>
    <submittedName>
        <fullName evidence="3">Helix-turn-helix transcriptional regulator</fullName>
    </submittedName>
</protein>
<dbReference type="SUPFAM" id="SSF47413">
    <property type="entry name" value="lambda repressor-like DNA-binding domains"/>
    <property type="match status" value="1"/>
</dbReference>
<accession>A0A7J5AK53</accession>
<keyword evidence="1" id="KW-0238">DNA-binding</keyword>
<dbReference type="InterPro" id="IPR010982">
    <property type="entry name" value="Lambda_DNA-bd_dom_sf"/>
</dbReference>
<proteinExistence type="predicted"/>
<evidence type="ECO:0000259" key="2">
    <source>
        <dbReference type="PROSITE" id="PS50943"/>
    </source>
</evidence>
<evidence type="ECO:0000313" key="4">
    <source>
        <dbReference type="Proteomes" id="UP000490922"/>
    </source>
</evidence>
<gene>
    <name evidence="3" type="ORF">F6464_01610</name>
</gene>
<organism evidence="3 4">
    <name type="scientific">Flavobacterium luteum</name>
    <dbReference type="NCBI Taxonomy" id="2026654"/>
    <lineage>
        <taxon>Bacteria</taxon>
        <taxon>Pseudomonadati</taxon>
        <taxon>Bacteroidota</taxon>
        <taxon>Flavobacteriia</taxon>
        <taxon>Flavobacteriales</taxon>
        <taxon>Flavobacteriaceae</taxon>
        <taxon>Flavobacterium</taxon>
    </lineage>
</organism>
<dbReference type="InterPro" id="IPR001387">
    <property type="entry name" value="Cro/C1-type_HTH"/>
</dbReference>
<keyword evidence="4" id="KW-1185">Reference proteome</keyword>
<evidence type="ECO:0000256" key="1">
    <source>
        <dbReference type="ARBA" id="ARBA00023125"/>
    </source>
</evidence>
<dbReference type="Proteomes" id="UP000490922">
    <property type="component" value="Unassembled WGS sequence"/>
</dbReference>